<reference evidence="3" key="2">
    <citation type="journal article" date="2022" name="Microbiol. Resour. Announc.">
        <title>Whole-Genome Sequence of Entomortierella parvispora E1425, a Mucoromycotan Fungus Associated with Burkholderiaceae-Related Endosymbiotic Bacteria.</title>
        <authorList>
            <person name="Herlambang A."/>
            <person name="Guo Y."/>
            <person name="Takashima Y."/>
            <person name="Narisawa K."/>
            <person name="Ohta H."/>
            <person name="Nishizawa T."/>
        </authorList>
    </citation>
    <scope>NUCLEOTIDE SEQUENCE</scope>
    <source>
        <strain evidence="3">E1425</strain>
    </source>
</reference>
<keyword evidence="2" id="KW-0812">Transmembrane</keyword>
<feature type="transmembrane region" description="Helical" evidence="2">
    <location>
        <begin position="231"/>
        <end position="251"/>
    </location>
</feature>
<keyword evidence="2" id="KW-1133">Transmembrane helix</keyword>
<feature type="transmembrane region" description="Helical" evidence="2">
    <location>
        <begin position="90"/>
        <end position="114"/>
    </location>
</feature>
<keyword evidence="4" id="KW-1185">Reference proteome</keyword>
<evidence type="ECO:0000313" key="4">
    <source>
        <dbReference type="Proteomes" id="UP000827284"/>
    </source>
</evidence>
<feature type="compositionally biased region" description="Low complexity" evidence="1">
    <location>
        <begin position="283"/>
        <end position="292"/>
    </location>
</feature>
<evidence type="ECO:0000256" key="2">
    <source>
        <dbReference type="SAM" id="Phobius"/>
    </source>
</evidence>
<gene>
    <name evidence="3" type="ORF">EMPS_05852</name>
</gene>
<reference evidence="3" key="1">
    <citation type="submission" date="2021-11" db="EMBL/GenBank/DDBJ databases">
        <authorList>
            <person name="Herlambang A."/>
            <person name="Guo Y."/>
            <person name="Takashima Y."/>
            <person name="Nishizawa T."/>
        </authorList>
    </citation>
    <scope>NUCLEOTIDE SEQUENCE</scope>
    <source>
        <strain evidence="3">E1425</strain>
    </source>
</reference>
<feature type="compositionally biased region" description="Basic and acidic residues" evidence="1">
    <location>
        <begin position="264"/>
        <end position="275"/>
    </location>
</feature>
<name>A0A9P3LWW6_9FUNG</name>
<feature type="transmembrane region" description="Helical" evidence="2">
    <location>
        <begin position="191"/>
        <end position="211"/>
    </location>
</feature>
<organism evidence="3 4">
    <name type="scientific">Entomortierella parvispora</name>
    <dbReference type="NCBI Taxonomy" id="205924"/>
    <lineage>
        <taxon>Eukaryota</taxon>
        <taxon>Fungi</taxon>
        <taxon>Fungi incertae sedis</taxon>
        <taxon>Mucoromycota</taxon>
        <taxon>Mortierellomycotina</taxon>
        <taxon>Mortierellomycetes</taxon>
        <taxon>Mortierellales</taxon>
        <taxon>Mortierellaceae</taxon>
        <taxon>Entomortierella</taxon>
    </lineage>
</organism>
<accession>A0A9P3LWW6</accession>
<feature type="transmembrane region" description="Helical" evidence="2">
    <location>
        <begin position="126"/>
        <end position="148"/>
    </location>
</feature>
<proteinExistence type="predicted"/>
<evidence type="ECO:0000313" key="3">
    <source>
        <dbReference type="EMBL" id="GJJ73494.1"/>
    </source>
</evidence>
<dbReference type="OrthoDB" id="2425334at2759"/>
<protein>
    <submittedName>
        <fullName evidence="3">Uncharacterized protein</fullName>
    </submittedName>
</protein>
<sequence>MSTGGSGHGLIGGFDGGSGSGSIPLVPTLNTDTSVIPAIHSNSGPSVRSEQPMPIFMNYHTYGDVLYRDVHEDNRPRAVRRTPARRQYSTLRVLSAWIIVVAVLACMVVTLALTKSIPFGGNCGNAHRALLGIGIVLVLAGVAMPIYYKYLQNDLIRKDIQRFENGQLLRFHEEETAVQRKPRSVLASNRFAAALFLMSFVMMLFMVLGWYYLWSTENRCTDPKLWAVKGWFIVFLAPTACIIFFLLMSMFKANSEKRLERKLEREKVKNEEAQRRTGPLIDTAPTPTISTPTSPPPSYTLSPAGEGKQEL</sequence>
<feature type="region of interest" description="Disordered" evidence="1">
    <location>
        <begin position="264"/>
        <end position="311"/>
    </location>
</feature>
<keyword evidence="2" id="KW-0472">Membrane</keyword>
<evidence type="ECO:0000256" key="1">
    <source>
        <dbReference type="SAM" id="MobiDB-lite"/>
    </source>
</evidence>
<dbReference type="AlphaFoldDB" id="A0A9P3LWW6"/>
<dbReference type="Proteomes" id="UP000827284">
    <property type="component" value="Unassembled WGS sequence"/>
</dbReference>
<dbReference type="EMBL" id="BQFW01000008">
    <property type="protein sequence ID" value="GJJ73494.1"/>
    <property type="molecule type" value="Genomic_DNA"/>
</dbReference>
<comment type="caution">
    <text evidence="3">The sequence shown here is derived from an EMBL/GenBank/DDBJ whole genome shotgun (WGS) entry which is preliminary data.</text>
</comment>